<dbReference type="EMBL" id="DS849458">
    <property type="protein sequence ID" value="EEC13380.1"/>
    <property type="molecule type" value="Genomic_DNA"/>
</dbReference>
<evidence type="ECO:0000313" key="2">
    <source>
        <dbReference type="EnsemblMetazoa" id="ISCW008985-PA"/>
    </source>
</evidence>
<proteinExistence type="predicted"/>
<reference evidence="1 3" key="1">
    <citation type="submission" date="2008-03" db="EMBL/GenBank/DDBJ databases">
        <title>Annotation of Ixodes scapularis.</title>
        <authorList>
            <consortium name="Ixodes scapularis Genome Project Consortium"/>
            <person name="Caler E."/>
            <person name="Hannick L.I."/>
            <person name="Bidwell S."/>
            <person name="Joardar V."/>
            <person name="Thiagarajan M."/>
            <person name="Amedeo P."/>
            <person name="Galinsky K.J."/>
            <person name="Schobel S."/>
            <person name="Inman J."/>
            <person name="Hostetler J."/>
            <person name="Miller J."/>
            <person name="Hammond M."/>
            <person name="Megy K."/>
            <person name="Lawson D."/>
            <person name="Kodira C."/>
            <person name="Sutton G."/>
            <person name="Meyer J."/>
            <person name="Hill C.A."/>
            <person name="Birren B."/>
            <person name="Nene V."/>
            <person name="Collins F."/>
            <person name="Alarcon-Chaidez F."/>
            <person name="Wikel S."/>
            <person name="Strausberg R."/>
        </authorList>
    </citation>
    <scope>NUCLEOTIDE SEQUENCE [LARGE SCALE GENOMIC DNA]</scope>
    <source>
        <strain evidence="3">Wikel</strain>
        <strain evidence="1">Wikel colony</strain>
    </source>
</reference>
<dbReference type="AlphaFoldDB" id="B7Q3F8"/>
<protein>
    <submittedName>
        <fullName evidence="1 2">Uncharacterized protein</fullName>
    </submittedName>
</protein>
<accession>B7Q3F8</accession>
<dbReference type="EnsemblMetazoa" id="ISCW008985-RA">
    <property type="protein sequence ID" value="ISCW008985-PA"/>
    <property type="gene ID" value="ISCW008985"/>
</dbReference>
<evidence type="ECO:0000313" key="1">
    <source>
        <dbReference type="EMBL" id="EEC13380.1"/>
    </source>
</evidence>
<dbReference type="VEuPathDB" id="VectorBase:ISCI008985"/>
<organism>
    <name type="scientific">Ixodes scapularis</name>
    <name type="common">Black-legged tick</name>
    <name type="synonym">Deer tick</name>
    <dbReference type="NCBI Taxonomy" id="6945"/>
    <lineage>
        <taxon>Eukaryota</taxon>
        <taxon>Metazoa</taxon>
        <taxon>Ecdysozoa</taxon>
        <taxon>Arthropoda</taxon>
        <taxon>Chelicerata</taxon>
        <taxon>Arachnida</taxon>
        <taxon>Acari</taxon>
        <taxon>Parasitiformes</taxon>
        <taxon>Ixodida</taxon>
        <taxon>Ixodoidea</taxon>
        <taxon>Ixodidae</taxon>
        <taxon>Ixodinae</taxon>
        <taxon>Ixodes</taxon>
    </lineage>
</organism>
<evidence type="ECO:0000313" key="3">
    <source>
        <dbReference type="Proteomes" id="UP000001555"/>
    </source>
</evidence>
<keyword evidence="3" id="KW-1185">Reference proteome</keyword>
<dbReference type="InParanoid" id="B7Q3F8"/>
<dbReference type="HOGENOM" id="CLU_2796815_0_0_1"/>
<dbReference type="PaxDb" id="6945-B7Q3F8"/>
<gene>
    <name evidence="1" type="ORF">IscW_ISCW008985</name>
</gene>
<dbReference type="EMBL" id="ABJB010921702">
    <property type="status" value="NOT_ANNOTATED_CDS"/>
    <property type="molecule type" value="Genomic_DNA"/>
</dbReference>
<dbReference type="Proteomes" id="UP000001555">
    <property type="component" value="Unassembled WGS sequence"/>
</dbReference>
<sequence>MVQVAAATESDFSEMSLQCHCYNAALQCYGSVAQCCPPPHNIKYPHIKYLIWNCSALLQLFSDVAMPD</sequence>
<name>B7Q3F8_IXOSC</name>
<dbReference type="VEuPathDB" id="VectorBase:ISCW008985"/>
<reference evidence="2" key="2">
    <citation type="submission" date="2020-05" db="UniProtKB">
        <authorList>
            <consortium name="EnsemblMetazoa"/>
        </authorList>
    </citation>
    <scope>IDENTIFICATION</scope>
    <source>
        <strain evidence="2">wikel</strain>
    </source>
</reference>